<accession>A0A923RTM4</accession>
<dbReference type="Pfam" id="PF19845">
    <property type="entry name" value="DUF6320"/>
    <property type="match status" value="1"/>
</dbReference>
<dbReference type="EMBL" id="JACOPH010000011">
    <property type="protein sequence ID" value="MBC5714906.1"/>
    <property type="molecule type" value="Genomic_DNA"/>
</dbReference>
<name>A0A923RTM4_9FIRM</name>
<feature type="transmembrane region" description="Helical" evidence="1">
    <location>
        <begin position="106"/>
        <end position="127"/>
    </location>
</feature>
<gene>
    <name evidence="2" type="ORF">H8S17_11970</name>
</gene>
<feature type="transmembrane region" description="Helical" evidence="1">
    <location>
        <begin position="159"/>
        <end position="180"/>
    </location>
</feature>
<protein>
    <submittedName>
        <fullName evidence="2">Zinc ribbon domain-containing protein</fullName>
    </submittedName>
</protein>
<evidence type="ECO:0000313" key="3">
    <source>
        <dbReference type="Proteomes" id="UP000606720"/>
    </source>
</evidence>
<evidence type="ECO:0000313" key="2">
    <source>
        <dbReference type="EMBL" id="MBC5714906.1"/>
    </source>
</evidence>
<evidence type="ECO:0000256" key="1">
    <source>
        <dbReference type="SAM" id="Phobius"/>
    </source>
</evidence>
<dbReference type="RefSeq" id="WP_186867489.1">
    <property type="nucleotide sequence ID" value="NZ_JACOPH010000011.1"/>
</dbReference>
<keyword evidence="3" id="KW-1185">Reference proteome</keyword>
<sequence length="222" mass="25911">MSKCRHCNIEITDDTQVCPLCRCVVEVDEHTDNRYPDIRFRTQKLHLAVRIFLFVAIILEVLFVYLNYKFYHGILWSLITGAGFAYIYFIARFAILNDNADYRAKFLTLTFFGILYVILIDVCIGYHGWSVNFVLPGGLLFVDLAIVILMFVNRRNWQSYIMLEISMIFLSAIPLLLMKFHIVTETFISGVAFVVSVLLFVGTVIIGDRRARMELKRRFHMR</sequence>
<dbReference type="InterPro" id="IPR046283">
    <property type="entry name" value="DUF6320"/>
</dbReference>
<feature type="transmembrane region" description="Helical" evidence="1">
    <location>
        <begin position="133"/>
        <end position="152"/>
    </location>
</feature>
<comment type="caution">
    <text evidence="2">The sequence shown here is derived from an EMBL/GenBank/DDBJ whole genome shotgun (WGS) entry which is preliminary data.</text>
</comment>
<organism evidence="2 3">
    <name type="scientific">Roseburia zhanii</name>
    <dbReference type="NCBI Taxonomy" id="2763064"/>
    <lineage>
        <taxon>Bacteria</taxon>
        <taxon>Bacillati</taxon>
        <taxon>Bacillota</taxon>
        <taxon>Clostridia</taxon>
        <taxon>Lachnospirales</taxon>
        <taxon>Lachnospiraceae</taxon>
        <taxon>Roseburia</taxon>
    </lineage>
</organism>
<reference evidence="2" key="1">
    <citation type="submission" date="2020-08" db="EMBL/GenBank/DDBJ databases">
        <title>Genome public.</title>
        <authorList>
            <person name="Liu C."/>
            <person name="Sun Q."/>
        </authorList>
    </citation>
    <scope>NUCLEOTIDE SEQUENCE</scope>
    <source>
        <strain evidence="2">BX1005</strain>
    </source>
</reference>
<feature type="transmembrane region" description="Helical" evidence="1">
    <location>
        <begin position="74"/>
        <end position="94"/>
    </location>
</feature>
<keyword evidence="1" id="KW-1133">Transmembrane helix</keyword>
<dbReference type="Proteomes" id="UP000606720">
    <property type="component" value="Unassembled WGS sequence"/>
</dbReference>
<feature type="transmembrane region" description="Helical" evidence="1">
    <location>
        <begin position="47"/>
        <end position="68"/>
    </location>
</feature>
<dbReference type="AlphaFoldDB" id="A0A923RTM4"/>
<feature type="transmembrane region" description="Helical" evidence="1">
    <location>
        <begin position="186"/>
        <end position="207"/>
    </location>
</feature>
<keyword evidence="1" id="KW-0812">Transmembrane</keyword>
<proteinExistence type="predicted"/>
<keyword evidence="1" id="KW-0472">Membrane</keyword>